<accession>A0A1M6DAQ7</accession>
<dbReference type="InterPro" id="IPR006439">
    <property type="entry name" value="HAD-SF_hydro_IA"/>
</dbReference>
<dbReference type="SFLD" id="SFLDG01135">
    <property type="entry name" value="C1.5.6:_HAD__Beta-PGM__Phospha"/>
    <property type="match status" value="1"/>
</dbReference>
<dbReference type="STRING" id="1178825.SAMN05216261_1449"/>
<comment type="cofactor">
    <cofactor evidence="1">
        <name>Mg(2+)</name>
        <dbReference type="ChEBI" id="CHEBI:18420"/>
    </cofactor>
</comment>
<sequence>MNKIKAVIFDMDGVLIDAKDWHYEALNQALELFGMQISRYDHLVTFDGLPTKKKLEMLSLERGLPKELHTFINQMKQQYTLEIVNHKCKPKFYHEYALSRLKNLDYKLAVCSNSVRNSVQTMLDKASLIDYMDFYISNQDVNRGKPDPEMYNKAIKRMGLTPKECMIVEDNDHGIMAAKASGAFVMEVETVEDVNYINILKHINQYEAEL</sequence>
<evidence type="ECO:0000256" key="3">
    <source>
        <dbReference type="ARBA" id="ARBA00022723"/>
    </source>
</evidence>
<protein>
    <submittedName>
        <fullName evidence="5">Haloacid dehalogenase superfamily, subfamily IA, variant 3 with third motif having DD or ED/haloacid dehalogenase superfamily, subfamily IA, variant 1 with third motif having Dx(3-4)D or Dx(3-4)E</fullName>
    </submittedName>
</protein>
<dbReference type="RefSeq" id="WP_019388005.1">
    <property type="nucleotide sequence ID" value="NZ_ALIH01000009.1"/>
</dbReference>
<keyword evidence="6" id="KW-1185">Reference proteome</keyword>
<dbReference type="Gene3D" id="1.10.150.240">
    <property type="entry name" value="Putative phosphatase, domain 2"/>
    <property type="match status" value="1"/>
</dbReference>
<dbReference type="eggNOG" id="COG0637">
    <property type="taxonomic scope" value="Bacteria"/>
</dbReference>
<evidence type="ECO:0000256" key="1">
    <source>
        <dbReference type="ARBA" id="ARBA00001946"/>
    </source>
</evidence>
<proteinExistence type="inferred from homology"/>
<dbReference type="GO" id="GO:0003824">
    <property type="term" value="F:catalytic activity"/>
    <property type="evidence" value="ECO:0007669"/>
    <property type="project" value="UniProtKB-ARBA"/>
</dbReference>
<dbReference type="InterPro" id="IPR023214">
    <property type="entry name" value="HAD_sf"/>
</dbReference>
<dbReference type="EMBL" id="FQYK01000003">
    <property type="protein sequence ID" value="SHI70317.1"/>
    <property type="molecule type" value="Genomic_DNA"/>
</dbReference>
<dbReference type="Proteomes" id="UP000184396">
    <property type="component" value="Unassembled WGS sequence"/>
</dbReference>
<comment type="similarity">
    <text evidence="2">Belongs to the HAD-like hydrolase superfamily. CbbY/CbbZ/Gph/YieH family.</text>
</comment>
<dbReference type="SFLD" id="SFLDG01129">
    <property type="entry name" value="C1.5:_HAD__Beta-PGM__Phosphata"/>
    <property type="match status" value="1"/>
</dbReference>
<evidence type="ECO:0000313" key="5">
    <source>
        <dbReference type="EMBL" id="SHI70317.1"/>
    </source>
</evidence>
<dbReference type="PANTHER" id="PTHR46193">
    <property type="entry name" value="6-PHOSPHOGLUCONATE PHOSPHATASE"/>
    <property type="match status" value="1"/>
</dbReference>
<dbReference type="InterPro" id="IPR051600">
    <property type="entry name" value="Beta-PGM-like"/>
</dbReference>
<organism evidence="5 6">
    <name type="scientific">Algibacter luteus</name>
    <dbReference type="NCBI Taxonomy" id="1178825"/>
    <lineage>
        <taxon>Bacteria</taxon>
        <taxon>Pseudomonadati</taxon>
        <taxon>Bacteroidota</taxon>
        <taxon>Flavobacteriia</taxon>
        <taxon>Flavobacteriales</taxon>
        <taxon>Flavobacteriaceae</taxon>
        <taxon>Algibacter</taxon>
    </lineage>
</organism>
<name>A0A1M6DAQ7_9FLAO</name>
<dbReference type="Pfam" id="PF13419">
    <property type="entry name" value="HAD_2"/>
    <property type="match status" value="1"/>
</dbReference>
<dbReference type="OrthoDB" id="9797743at2"/>
<keyword evidence="3" id="KW-0479">Metal-binding</keyword>
<evidence type="ECO:0000313" key="6">
    <source>
        <dbReference type="Proteomes" id="UP000184396"/>
    </source>
</evidence>
<dbReference type="SFLD" id="SFLDS00003">
    <property type="entry name" value="Haloacid_Dehalogenase"/>
    <property type="match status" value="1"/>
</dbReference>
<dbReference type="NCBIfam" id="TIGR01549">
    <property type="entry name" value="HAD-SF-IA-v1"/>
    <property type="match status" value="1"/>
</dbReference>
<gene>
    <name evidence="5" type="ORF">SAMN05216261_1449</name>
</gene>
<dbReference type="GO" id="GO:0046872">
    <property type="term" value="F:metal ion binding"/>
    <property type="evidence" value="ECO:0007669"/>
    <property type="project" value="UniProtKB-KW"/>
</dbReference>
<evidence type="ECO:0000256" key="2">
    <source>
        <dbReference type="ARBA" id="ARBA00006171"/>
    </source>
</evidence>
<dbReference type="NCBIfam" id="TIGR01509">
    <property type="entry name" value="HAD-SF-IA-v3"/>
    <property type="match status" value="1"/>
</dbReference>
<reference evidence="5 6" key="1">
    <citation type="submission" date="2016-11" db="EMBL/GenBank/DDBJ databases">
        <authorList>
            <person name="Jaros S."/>
            <person name="Januszkiewicz K."/>
            <person name="Wedrychowicz H."/>
        </authorList>
    </citation>
    <scope>NUCLEOTIDE SEQUENCE [LARGE SCALE GENOMIC DNA]</scope>
    <source>
        <strain evidence="5 6">CGMCC 1.12213</strain>
    </source>
</reference>
<evidence type="ECO:0000256" key="4">
    <source>
        <dbReference type="ARBA" id="ARBA00022842"/>
    </source>
</evidence>
<dbReference type="CDD" id="cd07505">
    <property type="entry name" value="HAD_BPGM-like"/>
    <property type="match status" value="1"/>
</dbReference>
<dbReference type="InterPro" id="IPR023198">
    <property type="entry name" value="PGP-like_dom2"/>
</dbReference>
<dbReference type="Gene3D" id="3.40.50.1000">
    <property type="entry name" value="HAD superfamily/HAD-like"/>
    <property type="match status" value="1"/>
</dbReference>
<dbReference type="AlphaFoldDB" id="A0A1M6DAQ7"/>
<dbReference type="SUPFAM" id="SSF56784">
    <property type="entry name" value="HAD-like"/>
    <property type="match status" value="1"/>
</dbReference>
<dbReference type="InterPro" id="IPR036412">
    <property type="entry name" value="HAD-like_sf"/>
</dbReference>
<dbReference type="PANTHER" id="PTHR46193:SF9">
    <property type="entry name" value="HALOACID DEHALOGENASE-LIKE HYDROLASE DOMAIN-CONTAINING PROTEIN SGPP"/>
    <property type="match status" value="1"/>
</dbReference>
<keyword evidence="4" id="KW-0460">Magnesium</keyword>
<dbReference type="InterPro" id="IPR041492">
    <property type="entry name" value="HAD_2"/>
</dbReference>